<dbReference type="Pfam" id="PF00512">
    <property type="entry name" value="HisKA"/>
    <property type="match status" value="1"/>
</dbReference>
<dbReference type="SUPFAM" id="SSF55785">
    <property type="entry name" value="PYP-like sensor domain (PAS domain)"/>
    <property type="match status" value="1"/>
</dbReference>
<dbReference type="Pfam" id="PF02518">
    <property type="entry name" value="HATPase_c"/>
    <property type="match status" value="1"/>
</dbReference>
<feature type="domain" description="Histidine kinase" evidence="7">
    <location>
        <begin position="371"/>
        <end position="582"/>
    </location>
</feature>
<dbReference type="InterPro" id="IPR036890">
    <property type="entry name" value="HATPase_C_sf"/>
</dbReference>
<dbReference type="CDD" id="cd00130">
    <property type="entry name" value="PAS"/>
    <property type="match status" value="1"/>
</dbReference>
<proteinExistence type="predicted"/>
<dbReference type="InterPro" id="IPR013655">
    <property type="entry name" value="PAS_fold_3"/>
</dbReference>
<dbReference type="Pfam" id="PF07796">
    <property type="entry name" value="DUF1638"/>
    <property type="match status" value="1"/>
</dbReference>
<dbReference type="Gene3D" id="3.30.450.20">
    <property type="entry name" value="PAS domain"/>
    <property type="match status" value="1"/>
</dbReference>
<dbReference type="PRINTS" id="PR00344">
    <property type="entry name" value="BCTRLSENSOR"/>
</dbReference>
<evidence type="ECO:0000259" key="7">
    <source>
        <dbReference type="PROSITE" id="PS50109"/>
    </source>
</evidence>
<dbReference type="InterPro" id="IPR050736">
    <property type="entry name" value="Sensor_HK_Regulatory"/>
</dbReference>
<dbReference type="PANTHER" id="PTHR43711">
    <property type="entry name" value="TWO-COMPONENT HISTIDINE KINASE"/>
    <property type="match status" value="1"/>
</dbReference>
<evidence type="ECO:0000256" key="1">
    <source>
        <dbReference type="ARBA" id="ARBA00000085"/>
    </source>
</evidence>
<keyword evidence="4" id="KW-0808">Transferase</keyword>
<gene>
    <name evidence="9" type="ORF">ABV300_02635</name>
</gene>
<dbReference type="GO" id="GO:0005524">
    <property type="term" value="F:ATP binding"/>
    <property type="evidence" value="ECO:0007669"/>
    <property type="project" value="UniProtKB-KW"/>
</dbReference>
<dbReference type="PANTHER" id="PTHR43711:SF1">
    <property type="entry name" value="HISTIDINE KINASE 1"/>
    <property type="match status" value="1"/>
</dbReference>
<dbReference type="InterPro" id="IPR000014">
    <property type="entry name" value="PAS"/>
</dbReference>
<dbReference type="InterPro" id="IPR000700">
    <property type="entry name" value="PAS-assoc_C"/>
</dbReference>
<sequence>MPNKIGIISCSFILKHVKSVISNNDGFKIYPLVPACLFKVSPSLIRHVFDQASIENRISLVAYGYCHKDLPAIFEEYKDQVVKIPGDNCWEMLLGRETFRDYVDEGSWLLRTAVCNEWRSETFLAYGASNPDFNLVKGCNTNKITACRFEPEKPRDSEVYSFAKAFETPPQIVECNLTHFKALVQQGINDTRHKLTLESSVVKTPTVIPKIEFQIPGEICDVGFQFNICSKYITFVSPKVTQLLGFTPSEFVKYFVSDPELDYYYDSDTQTQITSQRYTFIANCISKGIQLPLSIEYKAKRKTGELIWIKEHIYPRYNDDGSINNRFQGKLEDISHWKSVELNLKDLYEQEALAKAALQNEINKRIEFTRALVHELKTPLTPILLASDTLANNIGEKQWLPLVECINKGATDLSGRIDEFLDLARGEVGILTIECSPFSINDLISEIVHSFALRAKNNNQRLLQRLDKTIPVAMADSKRIKQVLMNLIDNAIKYSGECSTIIFSTSMLNEKLVVMVQDDGPGIPEERQQDLFIPYKGTNKLSGLGIGLALSKKIVELHEGKMWVVNNQRSGCAFYFTLPALVTPNTQKVVSESINYRG</sequence>
<dbReference type="AlphaFoldDB" id="A0AAU8GCI7"/>
<dbReference type="InterPro" id="IPR036097">
    <property type="entry name" value="HisK_dim/P_sf"/>
</dbReference>
<dbReference type="EC" id="2.7.13.3" evidence="2"/>
<keyword evidence="9" id="KW-0547">Nucleotide-binding</keyword>
<dbReference type="InterPro" id="IPR035965">
    <property type="entry name" value="PAS-like_dom_sf"/>
</dbReference>
<dbReference type="SUPFAM" id="SSF47384">
    <property type="entry name" value="Homodimeric domain of signal transducing histidine kinase"/>
    <property type="match status" value="1"/>
</dbReference>
<dbReference type="PROSITE" id="PS50113">
    <property type="entry name" value="PAC"/>
    <property type="match status" value="1"/>
</dbReference>
<dbReference type="Pfam" id="PF08447">
    <property type="entry name" value="PAS_3"/>
    <property type="match status" value="1"/>
</dbReference>
<dbReference type="InterPro" id="IPR005467">
    <property type="entry name" value="His_kinase_dom"/>
</dbReference>
<dbReference type="InterPro" id="IPR003661">
    <property type="entry name" value="HisK_dim/P_dom"/>
</dbReference>
<dbReference type="PROSITE" id="PS50109">
    <property type="entry name" value="HIS_KIN"/>
    <property type="match status" value="1"/>
</dbReference>
<dbReference type="EMBL" id="CP159307">
    <property type="protein sequence ID" value="XCH33789.1"/>
    <property type="molecule type" value="Genomic_DNA"/>
</dbReference>
<feature type="domain" description="PAC" evidence="8">
    <location>
        <begin position="293"/>
        <end position="346"/>
    </location>
</feature>
<evidence type="ECO:0000313" key="9">
    <source>
        <dbReference type="EMBL" id="XCH33789.1"/>
    </source>
</evidence>
<dbReference type="SMART" id="SM00387">
    <property type="entry name" value="HATPase_c"/>
    <property type="match status" value="1"/>
</dbReference>
<dbReference type="SUPFAM" id="SSF55874">
    <property type="entry name" value="ATPase domain of HSP90 chaperone/DNA topoisomerase II/histidine kinase"/>
    <property type="match status" value="1"/>
</dbReference>
<evidence type="ECO:0000259" key="8">
    <source>
        <dbReference type="PROSITE" id="PS50113"/>
    </source>
</evidence>
<dbReference type="GO" id="GO:0000155">
    <property type="term" value="F:phosphorelay sensor kinase activity"/>
    <property type="evidence" value="ECO:0007669"/>
    <property type="project" value="InterPro"/>
</dbReference>
<keyword evidence="6" id="KW-0902">Two-component regulatory system</keyword>
<organism evidence="9">
    <name type="scientific">Dehalogenimonas sp. 4OHTPN</name>
    <dbReference type="NCBI Taxonomy" id="3166643"/>
    <lineage>
        <taxon>Bacteria</taxon>
        <taxon>Bacillati</taxon>
        <taxon>Chloroflexota</taxon>
        <taxon>Dehalococcoidia</taxon>
        <taxon>Dehalococcoidales</taxon>
        <taxon>Dehalococcoidaceae</taxon>
        <taxon>Dehalogenimonas</taxon>
    </lineage>
</organism>
<dbReference type="InterPro" id="IPR012437">
    <property type="entry name" value="DUF1638"/>
</dbReference>
<dbReference type="Gene3D" id="1.10.287.130">
    <property type="match status" value="1"/>
</dbReference>
<evidence type="ECO:0000256" key="4">
    <source>
        <dbReference type="ARBA" id="ARBA00022679"/>
    </source>
</evidence>
<protein>
    <recommendedName>
        <fullName evidence="2">histidine kinase</fullName>
        <ecNumber evidence="2">2.7.13.3</ecNumber>
    </recommendedName>
</protein>
<dbReference type="InterPro" id="IPR004358">
    <property type="entry name" value="Sig_transdc_His_kin-like_C"/>
</dbReference>
<keyword evidence="5" id="KW-0418">Kinase</keyword>
<evidence type="ECO:0000256" key="2">
    <source>
        <dbReference type="ARBA" id="ARBA00012438"/>
    </source>
</evidence>
<evidence type="ECO:0000256" key="3">
    <source>
        <dbReference type="ARBA" id="ARBA00022553"/>
    </source>
</evidence>
<name>A0AAU8GCI7_9CHLR</name>
<dbReference type="CDD" id="cd00075">
    <property type="entry name" value="HATPase"/>
    <property type="match status" value="1"/>
</dbReference>
<evidence type="ECO:0000256" key="6">
    <source>
        <dbReference type="ARBA" id="ARBA00023012"/>
    </source>
</evidence>
<dbReference type="RefSeq" id="WP_353714998.1">
    <property type="nucleotide sequence ID" value="NZ_CP159307.1"/>
</dbReference>
<evidence type="ECO:0000256" key="5">
    <source>
        <dbReference type="ARBA" id="ARBA00022777"/>
    </source>
</evidence>
<dbReference type="Gene3D" id="3.30.565.10">
    <property type="entry name" value="Histidine kinase-like ATPase, C-terminal domain"/>
    <property type="match status" value="1"/>
</dbReference>
<comment type="catalytic activity">
    <reaction evidence="1">
        <text>ATP + protein L-histidine = ADP + protein N-phospho-L-histidine.</text>
        <dbReference type="EC" id="2.7.13.3"/>
    </reaction>
</comment>
<reference evidence="9" key="1">
    <citation type="submission" date="2024-06" db="EMBL/GenBank/DDBJ databases">
        <title>A Novel Isolate, Dehalogenimonas sp. Strain 4OHTPN, Dechlorinates Aromatic 4 Hydroxy chlorothalonil by a Novel Reductive Dehalogenase.</title>
        <authorList>
            <person name="Liu G."/>
        </authorList>
    </citation>
    <scope>NUCLEOTIDE SEQUENCE</scope>
    <source>
        <strain evidence="9">4OHTPN</strain>
    </source>
</reference>
<dbReference type="InterPro" id="IPR003594">
    <property type="entry name" value="HATPase_dom"/>
</dbReference>
<accession>A0AAU8GCI7</accession>
<dbReference type="SMART" id="SM00388">
    <property type="entry name" value="HisKA"/>
    <property type="match status" value="1"/>
</dbReference>
<dbReference type="CDD" id="cd00082">
    <property type="entry name" value="HisKA"/>
    <property type="match status" value="1"/>
</dbReference>
<keyword evidence="9" id="KW-0067">ATP-binding</keyword>
<keyword evidence="3" id="KW-0597">Phosphoprotein</keyword>